<dbReference type="Pfam" id="PF00577">
    <property type="entry name" value="Usher"/>
    <property type="match status" value="1"/>
</dbReference>
<dbReference type="EMBL" id="VOHK01000004">
    <property type="protein sequence ID" value="TWT20205.1"/>
    <property type="molecule type" value="Genomic_DNA"/>
</dbReference>
<dbReference type="GO" id="GO:0009297">
    <property type="term" value="P:pilus assembly"/>
    <property type="evidence" value="ECO:0007669"/>
    <property type="project" value="InterPro"/>
</dbReference>
<gene>
    <name evidence="3" type="ORF">FQY83_10720</name>
</gene>
<dbReference type="RefSeq" id="WP_146387829.1">
    <property type="nucleotide sequence ID" value="NZ_VOHK01000004.1"/>
</dbReference>
<dbReference type="PANTHER" id="PTHR30451">
    <property type="entry name" value="OUTER MEMBRANE USHER PROTEIN"/>
    <property type="match status" value="1"/>
</dbReference>
<reference evidence="3 4" key="1">
    <citation type="journal article" date="2008" name="Int. J. Syst. Evol. Microbiol.">
        <title>Luteimonas marina sp. nov., isolated from seawater.</title>
        <authorList>
            <person name="Baik K.S."/>
            <person name="Park S.C."/>
            <person name="Kim M.S."/>
            <person name="Kim E.M."/>
            <person name="Park C."/>
            <person name="Chun J."/>
            <person name="Seong C.N."/>
        </authorList>
    </citation>
    <scope>NUCLEOTIDE SEQUENCE [LARGE SCALE GENOMIC DNA]</scope>
    <source>
        <strain evidence="3 4">FR1330</strain>
    </source>
</reference>
<feature type="chain" id="PRO_5022871787" evidence="1">
    <location>
        <begin position="44"/>
        <end position="815"/>
    </location>
</feature>
<feature type="domain" description="PapC-like C-terminal" evidence="2">
    <location>
        <begin position="739"/>
        <end position="792"/>
    </location>
</feature>
<evidence type="ECO:0000259" key="2">
    <source>
        <dbReference type="Pfam" id="PF13953"/>
    </source>
</evidence>
<comment type="caution">
    <text evidence="3">The sequence shown here is derived from an EMBL/GenBank/DDBJ whole genome shotgun (WGS) entry which is preliminary data.</text>
</comment>
<dbReference type="AlphaFoldDB" id="A0A5C5U3Y4"/>
<keyword evidence="4" id="KW-1185">Reference proteome</keyword>
<dbReference type="Gene3D" id="2.60.40.2610">
    <property type="entry name" value="Outer membrane usher protein FimD, plug domain"/>
    <property type="match status" value="1"/>
</dbReference>
<dbReference type="GO" id="GO:0015473">
    <property type="term" value="F:fimbrial usher porin activity"/>
    <property type="evidence" value="ECO:0007669"/>
    <property type="project" value="InterPro"/>
</dbReference>
<keyword evidence="1" id="KW-0732">Signal</keyword>
<dbReference type="Pfam" id="PF13953">
    <property type="entry name" value="PapC_C"/>
    <property type="match status" value="1"/>
</dbReference>
<dbReference type="Gene3D" id="2.60.40.2070">
    <property type="match status" value="1"/>
</dbReference>
<organism evidence="3 4">
    <name type="scientific">Luteimonas marina</name>
    <dbReference type="NCBI Taxonomy" id="488485"/>
    <lineage>
        <taxon>Bacteria</taxon>
        <taxon>Pseudomonadati</taxon>
        <taxon>Pseudomonadota</taxon>
        <taxon>Gammaproteobacteria</taxon>
        <taxon>Lysobacterales</taxon>
        <taxon>Lysobacteraceae</taxon>
        <taxon>Luteimonas</taxon>
    </lineage>
</organism>
<sequence>MTARNRHSRPHRPTAEASTPLRLAALLCAAAGLGAPAAAPAHAAADRDVAILVPQAEGAAVPSEPAPGQGEELFLDVVLNQSPTGRIARFLRRGDRFFADAGTLRQLGLTWPGQAQATGPVALDDIPGIVVGYDAALQRLSLIVPLQALDRPVTRIGAAQDGAPAIDPAMRASGLLLNYDLYGQHQGDSDSLSAATELRLFGIGPGVWSTAMVSRAVRAPSGDHSDNVRLDSNWRLDWPDRMLSLVIGDSTTTALGWTRATRIGGVRLGTDFSLQPYRITSPLATLVGEAALPSTVDLYINGIRQASQPVPPGVFQIESVPSLNGVGQAQLVVTDINGQSRVIGFDLYGTPRLLADGLSEWSLELGAVRRDYGLRSFEYASAPMASATVRHGLGSAVTVEGHGEAGDGVTLAGVGASWLLGARGGVVSAALSGSRGDAGSGHQHLLAYQWSSPRFNAYLGTTRGSRDYRDVASLEGSALARRVDQAYLGTSLPAGQFGLSYVRQDLPEDAPGRYATLSWSRQLPRGGTLNLSLSRNLDEHDRDSAYLYWSMPLDRRRMVSASVRHDRDGHDLTLEASQSLPVDEGGWGWRAQATAGENPQGMAQVSRLGRAGQWTLGASGRGGSGNDLLAWGSARGSVLWTGGHAHALRNVDNAFALVSTDGVAGVPVRLENRLIGSTGEDGQLLVTPLRAWERNKLSIDPLDLPPDLRIEATEVEAVPAGRVGVKAVFGMRRVRMLQFSVRDAAGKPLPAGTAVQWHEGGIASVVGQDGEVFLHDVPDGARLDFRNGALQCSLVLPDAAPGAGGFTDPGTQTCR</sequence>
<evidence type="ECO:0000313" key="3">
    <source>
        <dbReference type="EMBL" id="TWT20205.1"/>
    </source>
</evidence>
<evidence type="ECO:0000313" key="4">
    <source>
        <dbReference type="Proteomes" id="UP000319980"/>
    </source>
</evidence>
<feature type="signal peptide" evidence="1">
    <location>
        <begin position="1"/>
        <end position="43"/>
    </location>
</feature>
<accession>A0A5C5U3Y4</accession>
<dbReference type="Proteomes" id="UP000319980">
    <property type="component" value="Unassembled WGS sequence"/>
</dbReference>
<dbReference type="InterPro" id="IPR042186">
    <property type="entry name" value="FimD_plug_dom"/>
</dbReference>
<dbReference type="GO" id="GO:0009279">
    <property type="term" value="C:cell outer membrane"/>
    <property type="evidence" value="ECO:0007669"/>
    <property type="project" value="TreeGrafter"/>
</dbReference>
<dbReference type="OrthoDB" id="8587at2"/>
<dbReference type="InterPro" id="IPR043142">
    <property type="entry name" value="PapC-like_C_sf"/>
</dbReference>
<protein>
    <submittedName>
        <fullName evidence="3">Fimbrial biogenesis outer membrane usher protein</fullName>
    </submittedName>
</protein>
<dbReference type="InterPro" id="IPR025949">
    <property type="entry name" value="PapC-like_C"/>
</dbReference>
<dbReference type="InterPro" id="IPR000015">
    <property type="entry name" value="Fimb_usher"/>
</dbReference>
<evidence type="ECO:0000256" key="1">
    <source>
        <dbReference type="SAM" id="SignalP"/>
    </source>
</evidence>
<proteinExistence type="predicted"/>
<name>A0A5C5U3Y4_9GAMM</name>
<dbReference type="PANTHER" id="PTHR30451:SF5">
    <property type="entry name" value="SLR0019 PROTEIN"/>
    <property type="match status" value="1"/>
</dbReference>
<dbReference type="Gene3D" id="2.60.40.3110">
    <property type="match status" value="1"/>
</dbReference>